<evidence type="ECO:0000313" key="2">
    <source>
        <dbReference type="EMBL" id="GAP15539.1"/>
    </source>
</evidence>
<dbReference type="EMBL" id="DF967972">
    <property type="protein sequence ID" value="GAP15539.1"/>
    <property type="molecule type" value="Genomic_DNA"/>
</dbReference>
<dbReference type="AlphaFoldDB" id="A0A0S7BLJ1"/>
<keyword evidence="3" id="KW-1185">Reference proteome</keyword>
<gene>
    <name evidence="2" type="ORF">LARV_03329</name>
</gene>
<protein>
    <submittedName>
        <fullName evidence="2">Uncharacterized protein</fullName>
    </submittedName>
</protein>
<feature type="transmembrane region" description="Helical" evidence="1">
    <location>
        <begin position="12"/>
        <end position="36"/>
    </location>
</feature>
<accession>A0A0S7BLJ1</accession>
<feature type="transmembrane region" description="Helical" evidence="1">
    <location>
        <begin position="68"/>
        <end position="91"/>
    </location>
</feature>
<keyword evidence="1" id="KW-0472">Membrane</keyword>
<proteinExistence type="predicted"/>
<evidence type="ECO:0000313" key="3">
    <source>
        <dbReference type="Proteomes" id="UP000055060"/>
    </source>
</evidence>
<name>A0A0S7BLJ1_9CHLR</name>
<keyword evidence="1" id="KW-1133">Transmembrane helix</keyword>
<evidence type="ECO:0000256" key="1">
    <source>
        <dbReference type="SAM" id="Phobius"/>
    </source>
</evidence>
<dbReference type="RefSeq" id="WP_075074712.1">
    <property type="nucleotide sequence ID" value="NZ_DF967972.1"/>
</dbReference>
<reference evidence="2" key="1">
    <citation type="submission" date="2015-07" db="EMBL/GenBank/DDBJ databases">
        <title>Draft Genome Sequences of Anaerolinea thermolimosa IMO-1, Bellilinea caldifistulae GOMI-1, Leptolinea tardivitalis YMTK-2, Levilinea saccharolytica KIBI-1,Longilinea arvoryzae KOME-1, Previously Described as Members of the Anaerolineaceae (Chloroflexi).</title>
        <authorList>
            <person name="Sekiguchi Y."/>
            <person name="Ohashi A."/>
            <person name="Matsuura N."/>
            <person name="Tourlousse M.D."/>
        </authorList>
    </citation>
    <scope>NUCLEOTIDE SEQUENCE [LARGE SCALE GENOMIC DNA]</scope>
    <source>
        <strain evidence="2">KOME-1</strain>
    </source>
</reference>
<sequence>MDASLRKSNISVLSIIFYILAGIMGLVTLVLLWGVISIPGALENISATAGMLGLGPIAGMVLGPMKGVLINAGIIGVIVMGGLAGLLFGFGRLVARQAGLMERVAQLEEEIRALKG</sequence>
<keyword evidence="1" id="KW-0812">Transmembrane</keyword>
<dbReference type="STRING" id="360412.LARV_03329"/>
<dbReference type="Proteomes" id="UP000055060">
    <property type="component" value="Unassembled WGS sequence"/>
</dbReference>
<organism evidence="2">
    <name type="scientific">Longilinea arvoryzae</name>
    <dbReference type="NCBI Taxonomy" id="360412"/>
    <lineage>
        <taxon>Bacteria</taxon>
        <taxon>Bacillati</taxon>
        <taxon>Chloroflexota</taxon>
        <taxon>Anaerolineae</taxon>
        <taxon>Anaerolineales</taxon>
        <taxon>Anaerolineaceae</taxon>
        <taxon>Longilinea</taxon>
    </lineage>
</organism>